<comment type="caution">
    <text evidence="2">The sequence shown here is derived from an EMBL/GenBank/DDBJ whole genome shotgun (WGS) entry which is preliminary data.</text>
</comment>
<feature type="domain" description="ABM" evidence="1">
    <location>
        <begin position="1"/>
        <end position="79"/>
    </location>
</feature>
<evidence type="ECO:0000313" key="3">
    <source>
        <dbReference type="Proteomes" id="UP000219327"/>
    </source>
</evidence>
<dbReference type="Pfam" id="PF03992">
    <property type="entry name" value="ABM"/>
    <property type="match status" value="1"/>
</dbReference>
<name>A0A2A5WRH1_9GAMM</name>
<dbReference type="InterPro" id="IPR007138">
    <property type="entry name" value="ABM_dom"/>
</dbReference>
<dbReference type="Gene3D" id="3.30.70.100">
    <property type="match status" value="1"/>
</dbReference>
<evidence type="ECO:0000259" key="1">
    <source>
        <dbReference type="Pfam" id="PF03992"/>
    </source>
</evidence>
<protein>
    <recommendedName>
        <fullName evidence="1">ABM domain-containing protein</fullName>
    </recommendedName>
</protein>
<organism evidence="2 3">
    <name type="scientific">OM182 bacterium MED-G24</name>
    <dbReference type="NCBI Taxonomy" id="1986255"/>
    <lineage>
        <taxon>Bacteria</taxon>
        <taxon>Pseudomonadati</taxon>
        <taxon>Pseudomonadota</taxon>
        <taxon>Gammaproteobacteria</taxon>
        <taxon>OMG group</taxon>
        <taxon>OM182 clade</taxon>
    </lineage>
</organism>
<evidence type="ECO:0000313" key="2">
    <source>
        <dbReference type="EMBL" id="PDH38868.1"/>
    </source>
</evidence>
<dbReference type="InterPro" id="IPR011008">
    <property type="entry name" value="Dimeric_a/b-barrel"/>
</dbReference>
<gene>
    <name evidence="2" type="ORF">CNE99_06630</name>
</gene>
<dbReference type="AlphaFoldDB" id="A0A2A5WRH1"/>
<accession>A0A2A5WRH1</accession>
<reference evidence="2 3" key="1">
    <citation type="submission" date="2017-08" db="EMBL/GenBank/DDBJ databases">
        <title>Fine stratification of microbial communities through a metagenomic profile of the photic zone.</title>
        <authorList>
            <person name="Haro-Moreno J.M."/>
            <person name="Lopez-Perez M."/>
            <person name="De La Torre J."/>
            <person name="Picazo A."/>
            <person name="Camacho A."/>
            <person name="Rodriguez-Valera F."/>
        </authorList>
    </citation>
    <scope>NUCLEOTIDE SEQUENCE [LARGE SCALE GENOMIC DNA]</scope>
    <source>
        <strain evidence="2">MED-G24</strain>
    </source>
</reference>
<dbReference type="EMBL" id="NTKD01000033">
    <property type="protein sequence ID" value="PDH38868.1"/>
    <property type="molecule type" value="Genomic_DNA"/>
</dbReference>
<dbReference type="SUPFAM" id="SSF54909">
    <property type="entry name" value="Dimeric alpha+beta barrel"/>
    <property type="match status" value="1"/>
</dbReference>
<proteinExistence type="predicted"/>
<sequence length="124" mass="14872">MFFIEVFERVHRDRESEYLQLSRDNDIIVRQNEPGMLIHIQTRVAEDDVSVTYRWQETYTDVDAFRLHRQTPNVQAHMEQLADGILVEPISIVVYCDWPEERQRKWLERTENLSFATLASGYLR</sequence>
<dbReference type="Proteomes" id="UP000219327">
    <property type="component" value="Unassembled WGS sequence"/>
</dbReference>